<evidence type="ECO:0000256" key="1">
    <source>
        <dbReference type="ARBA" id="ARBA00023242"/>
    </source>
</evidence>
<reference evidence="4" key="1">
    <citation type="submission" date="2016-03" db="EMBL/GenBank/DDBJ databases">
        <authorList>
            <person name="Guldener U."/>
        </authorList>
    </citation>
    <scope>NUCLEOTIDE SEQUENCE [LARGE SCALE GENOMIC DNA]</scope>
    <source>
        <strain evidence="4">04CH-RAC-A.6.1</strain>
    </source>
</reference>
<dbReference type="InterPro" id="IPR036864">
    <property type="entry name" value="Zn2-C6_fun-type_DNA-bd_sf"/>
</dbReference>
<dbReference type="AlphaFoldDB" id="A0A1E1LDP0"/>
<dbReference type="Gene3D" id="4.10.240.10">
    <property type="entry name" value="Zn(2)-C6 fungal-type DNA-binding domain"/>
    <property type="match status" value="1"/>
</dbReference>
<organism evidence="3 4">
    <name type="scientific">Rhynchosporium agropyri</name>
    <dbReference type="NCBI Taxonomy" id="914238"/>
    <lineage>
        <taxon>Eukaryota</taxon>
        <taxon>Fungi</taxon>
        <taxon>Dikarya</taxon>
        <taxon>Ascomycota</taxon>
        <taxon>Pezizomycotina</taxon>
        <taxon>Leotiomycetes</taxon>
        <taxon>Helotiales</taxon>
        <taxon>Ploettnerulaceae</taxon>
        <taxon>Rhynchosporium</taxon>
    </lineage>
</organism>
<dbReference type="GO" id="GO:0008270">
    <property type="term" value="F:zinc ion binding"/>
    <property type="evidence" value="ECO:0007669"/>
    <property type="project" value="InterPro"/>
</dbReference>
<keyword evidence="4" id="KW-1185">Reference proteome</keyword>
<dbReference type="GO" id="GO:0000981">
    <property type="term" value="F:DNA-binding transcription factor activity, RNA polymerase II-specific"/>
    <property type="evidence" value="ECO:0007669"/>
    <property type="project" value="InterPro"/>
</dbReference>
<accession>A0A1E1LDP0</accession>
<name>A0A1E1LDP0_9HELO</name>
<dbReference type="PANTHER" id="PTHR47654">
    <property type="entry name" value="ZN(II)2CYS6 TRANSCRIPTION FACTOR (EUROFUNG)-RELATED"/>
    <property type="match status" value="1"/>
</dbReference>
<sequence>MYGAKKHRRGRSGRVGNANAHANSAFAPISPTPLAGPHFRQHILPSQFERSQRDPRPNLAPLAKIALPNLKRPRVTDASKSCKKQRASHACNCCRKAKAGCNGEQPCDRCKQASVQCIYSDLKRDDDRKRLSKLSKEIESLTQHKLNVTDSLRRIRSNAKLSSNDMRAAIGKVLDMASVLPYENEEPSDDTRASTDREECAISSAARSTELDFFDSSFDTTTAIQMLGDIGQIHGYYKDPWQHLVTTVAPQVHFSFPIHGRELVHEGMHLSSGGGGSSGMEGFGSQTGFAYSARADLRISEQPVQEAGASSIFACVYV</sequence>
<evidence type="ECO:0000313" key="3">
    <source>
        <dbReference type="EMBL" id="CZT08648.1"/>
    </source>
</evidence>
<dbReference type="SMART" id="SM00066">
    <property type="entry name" value="GAL4"/>
    <property type="match status" value="1"/>
</dbReference>
<dbReference type="Pfam" id="PF00172">
    <property type="entry name" value="Zn_clus"/>
    <property type="match status" value="1"/>
</dbReference>
<evidence type="ECO:0000313" key="4">
    <source>
        <dbReference type="Proteomes" id="UP000178912"/>
    </source>
</evidence>
<dbReference type="OrthoDB" id="2943660at2759"/>
<dbReference type="PROSITE" id="PS50048">
    <property type="entry name" value="ZN2_CY6_FUNGAL_2"/>
    <property type="match status" value="1"/>
</dbReference>
<dbReference type="InterPro" id="IPR053230">
    <property type="entry name" value="Trans_reg_galc"/>
</dbReference>
<proteinExistence type="predicted"/>
<keyword evidence="1" id="KW-0539">Nucleus</keyword>
<dbReference type="EMBL" id="FJUX01000105">
    <property type="protein sequence ID" value="CZT08648.1"/>
    <property type="molecule type" value="Genomic_DNA"/>
</dbReference>
<dbReference type="CDD" id="cd00067">
    <property type="entry name" value="GAL4"/>
    <property type="match status" value="1"/>
</dbReference>
<dbReference type="SUPFAM" id="SSF57701">
    <property type="entry name" value="Zn2/Cys6 DNA-binding domain"/>
    <property type="match status" value="1"/>
</dbReference>
<gene>
    <name evidence="3" type="ORF">RAG0_13644</name>
</gene>
<protein>
    <recommendedName>
        <fullName evidence="2">Zn(2)-C6 fungal-type domain-containing protein</fullName>
    </recommendedName>
</protein>
<dbReference type="InterPro" id="IPR001138">
    <property type="entry name" value="Zn2Cys6_DnaBD"/>
</dbReference>
<dbReference type="PROSITE" id="PS00463">
    <property type="entry name" value="ZN2_CY6_FUNGAL_1"/>
    <property type="match status" value="1"/>
</dbReference>
<evidence type="ECO:0000259" key="2">
    <source>
        <dbReference type="PROSITE" id="PS50048"/>
    </source>
</evidence>
<dbReference type="PANTHER" id="PTHR47654:SF5">
    <property type="entry name" value="TRANSCRIPTION FACTOR DOMAIN-CONTAINING PROTEIN"/>
    <property type="match status" value="1"/>
</dbReference>
<dbReference type="Proteomes" id="UP000178912">
    <property type="component" value="Unassembled WGS sequence"/>
</dbReference>
<feature type="domain" description="Zn(2)-C6 fungal-type" evidence="2">
    <location>
        <begin position="90"/>
        <end position="119"/>
    </location>
</feature>